<dbReference type="Pfam" id="PF00873">
    <property type="entry name" value="ACR_tran"/>
    <property type="match status" value="1"/>
</dbReference>
<dbReference type="Gene3D" id="3.30.70.1430">
    <property type="entry name" value="Multidrug efflux transporter AcrB pore domain"/>
    <property type="match status" value="1"/>
</dbReference>
<dbReference type="PANTHER" id="PTHR32063">
    <property type="match status" value="1"/>
</dbReference>
<proteinExistence type="predicted"/>
<dbReference type="PRINTS" id="PR00702">
    <property type="entry name" value="ACRIFLAVINRP"/>
</dbReference>
<reference evidence="1" key="1">
    <citation type="submission" date="2017-02" db="EMBL/GenBank/DDBJ databases">
        <title>Shigella draft genomes.</title>
        <authorList>
            <person name="Weis A.M."/>
            <person name="Weimer B.C."/>
            <person name="Gilpin B."/>
        </authorList>
    </citation>
    <scope>NUCLEOTIDE SEQUENCE [LARGE SCALE GENOMIC DNA]</scope>
    <source>
        <strain evidence="1">BCW_4868</strain>
    </source>
</reference>
<evidence type="ECO:0000313" key="1">
    <source>
        <dbReference type="EMBL" id="OOO75309.1"/>
    </source>
</evidence>
<dbReference type="GO" id="GO:0042910">
    <property type="term" value="F:xenobiotic transmembrane transporter activity"/>
    <property type="evidence" value="ECO:0007669"/>
    <property type="project" value="TreeGrafter"/>
</dbReference>
<dbReference type="SUPFAM" id="SSF82693">
    <property type="entry name" value="Multidrug efflux transporter AcrB pore domain, PN1, PN2, PC1 and PC2 subdomains"/>
    <property type="match status" value="1"/>
</dbReference>
<dbReference type="Gene3D" id="1.20.1640.10">
    <property type="entry name" value="Multidrug efflux transporter AcrB transmembrane domain"/>
    <property type="match status" value="1"/>
</dbReference>
<protein>
    <submittedName>
        <fullName evidence="1">Uncharacterized protein</fullName>
    </submittedName>
</protein>
<dbReference type="EMBL" id="MSJS02000134">
    <property type="protein sequence ID" value="OOO75309.1"/>
    <property type="molecule type" value="Genomic_DNA"/>
</dbReference>
<comment type="caution">
    <text evidence="1">The sequence shown here is derived from an EMBL/GenBank/DDBJ whole genome shotgun (WGS) entry which is preliminary data.</text>
</comment>
<accession>A0A1S9IXU0</accession>
<dbReference type="Proteomes" id="UP000868349">
    <property type="component" value="Unassembled WGS sequence"/>
</dbReference>
<dbReference type="GO" id="GO:0005886">
    <property type="term" value="C:plasma membrane"/>
    <property type="evidence" value="ECO:0007669"/>
    <property type="project" value="TreeGrafter"/>
</dbReference>
<organism evidence="1">
    <name type="scientific">Shigella boydii</name>
    <dbReference type="NCBI Taxonomy" id="621"/>
    <lineage>
        <taxon>Bacteria</taxon>
        <taxon>Pseudomonadati</taxon>
        <taxon>Pseudomonadota</taxon>
        <taxon>Gammaproteobacteria</taxon>
        <taxon>Enterobacterales</taxon>
        <taxon>Enterobacteriaceae</taxon>
        <taxon>Shigella</taxon>
    </lineage>
</organism>
<dbReference type="AlphaFoldDB" id="A0A1S9IXU0"/>
<sequence length="95" mass="10362">MFSRFFVRRPVFAWVIAILIMLAGILAIRTLPVAQYPDVAPPTIKISATYTGASAETLENSVTQVIEQQLTGLDNLLYFSSTSSSDGSVIDCKFS</sequence>
<feature type="non-terminal residue" evidence="1">
    <location>
        <position position="95"/>
    </location>
</feature>
<dbReference type="PANTHER" id="PTHR32063:SF32">
    <property type="entry name" value="AMINOGLYCOSIDE EFFLUX PUMP-RELATED"/>
    <property type="match status" value="1"/>
</dbReference>
<dbReference type="InterPro" id="IPR001036">
    <property type="entry name" value="Acrflvin-R"/>
</dbReference>
<dbReference type="RefSeq" id="WP_139355129.1">
    <property type="nucleotide sequence ID" value="NZ_MSJS02000134.1"/>
</dbReference>
<gene>
    <name evidence="1" type="ORF">AJR17_023680</name>
</gene>
<name>A0A1S9IXU0_SHIBO</name>